<reference evidence="1" key="1">
    <citation type="submission" date="2021-07" db="EMBL/GenBank/DDBJ databases">
        <title>Whole-Genome Sequences of non-enterica strains of Salmonella enterica isolated from poultry houses.</title>
        <authorList>
            <person name="Lamas A."/>
            <person name="Regal P."/>
            <person name="Miranda J.M."/>
            <person name="Vazquez B."/>
            <person name="Cepeda A."/>
            <person name="Franco C.M."/>
        </authorList>
    </citation>
    <scope>NUCLEOTIDE SEQUENCE</scope>
    <source>
        <strain evidence="1">LHICA_E3</strain>
    </source>
</reference>
<gene>
    <name evidence="1" type="ORF">JMJ87_02820</name>
</gene>
<protein>
    <submittedName>
        <fullName evidence="1">Uncharacterized protein</fullName>
    </submittedName>
</protein>
<dbReference type="RefSeq" id="WP_079797568.1">
    <property type="nucleotide sequence ID" value="NZ_CP079839.1"/>
</dbReference>
<organism evidence="1">
    <name type="scientific">Salmonella enterica</name>
    <name type="common">Salmonella choleraesuis</name>
    <dbReference type="NCBI Taxonomy" id="28901"/>
    <lineage>
        <taxon>Bacteria</taxon>
        <taxon>Pseudomonadati</taxon>
        <taxon>Pseudomonadota</taxon>
        <taxon>Gammaproteobacteria</taxon>
        <taxon>Enterobacterales</taxon>
        <taxon>Enterobacteriaceae</taxon>
        <taxon>Salmonella</taxon>
    </lineage>
</organism>
<proteinExistence type="predicted"/>
<accession>A0A8F7UDN8</accession>
<dbReference type="EMBL" id="CP079839">
    <property type="protein sequence ID" value="QXX12299.1"/>
    <property type="molecule type" value="Genomic_DNA"/>
</dbReference>
<sequence>MSHIPAVLKSRPLNLPCVERPDARELVDRSRVLVNAMLESPDDAGPNFVMLLILADQLQMLHDDFEEEEVRQLRAEKLSE</sequence>
<evidence type="ECO:0000313" key="1">
    <source>
        <dbReference type="EMBL" id="QXX12299.1"/>
    </source>
</evidence>
<dbReference type="AlphaFoldDB" id="A0A8F7UDN8"/>
<name>A0A8F7UDN8_SALER</name>